<evidence type="ECO:0000256" key="5">
    <source>
        <dbReference type="ARBA" id="ARBA00022946"/>
    </source>
</evidence>
<dbReference type="Gene3D" id="1.10.540.10">
    <property type="entry name" value="Acyl-CoA dehydrogenase/oxidase, N-terminal domain"/>
    <property type="match status" value="1"/>
</dbReference>
<dbReference type="InterPro" id="IPR052033">
    <property type="entry name" value="Glutaryl-CoA_DH_mitochondrial"/>
</dbReference>
<comment type="similarity">
    <text evidence="2 11">Belongs to the acyl-CoA dehydrogenase family.</text>
</comment>
<dbReference type="InterPro" id="IPR006091">
    <property type="entry name" value="Acyl-CoA_Oxase/DH_mid-dom"/>
</dbReference>
<dbReference type="InterPro" id="IPR006089">
    <property type="entry name" value="Acyl-CoA_DH_CS"/>
</dbReference>
<dbReference type="Proteomes" id="UP001156831">
    <property type="component" value="Unassembled WGS sequence"/>
</dbReference>
<evidence type="ECO:0000256" key="11">
    <source>
        <dbReference type="RuleBase" id="RU362125"/>
    </source>
</evidence>
<dbReference type="Gene3D" id="1.20.140.10">
    <property type="entry name" value="Butyryl-CoA Dehydrogenase, subunit A, domain 3"/>
    <property type="match status" value="1"/>
</dbReference>
<comment type="catalytic activity">
    <reaction evidence="10">
        <text>glutaryl-CoA + oxidized [electron-transfer flavoprotein] + 2 H(+) = (2E)-butenoyl-CoA + reduced [electron-transfer flavoprotein] + CO2</text>
        <dbReference type="Rhea" id="RHEA:13389"/>
        <dbReference type="Rhea" id="RHEA-COMP:10685"/>
        <dbReference type="Rhea" id="RHEA-COMP:10686"/>
        <dbReference type="ChEBI" id="CHEBI:15378"/>
        <dbReference type="ChEBI" id="CHEBI:16526"/>
        <dbReference type="ChEBI" id="CHEBI:57332"/>
        <dbReference type="ChEBI" id="CHEBI:57378"/>
        <dbReference type="ChEBI" id="CHEBI:57692"/>
        <dbReference type="ChEBI" id="CHEBI:58307"/>
        <dbReference type="EC" id="1.3.8.6"/>
    </reaction>
</comment>
<evidence type="ECO:0000256" key="4">
    <source>
        <dbReference type="ARBA" id="ARBA00022827"/>
    </source>
</evidence>
<dbReference type="Pfam" id="PF02770">
    <property type="entry name" value="Acyl-CoA_dh_M"/>
    <property type="match status" value="1"/>
</dbReference>
<comment type="cofactor">
    <cofactor evidence="1 11">
        <name>FAD</name>
        <dbReference type="ChEBI" id="CHEBI:57692"/>
    </cofactor>
</comment>
<feature type="domain" description="Acyl-CoA dehydrogenase/oxidase N-terminal" evidence="14">
    <location>
        <begin position="16"/>
        <end position="128"/>
    </location>
</feature>
<dbReference type="RefSeq" id="WP_280600422.1">
    <property type="nucleotide sequence ID" value="NZ_JARXRN010000020.1"/>
</dbReference>
<name>A0ABT6JHS2_9GAMM</name>
<evidence type="ECO:0000256" key="1">
    <source>
        <dbReference type="ARBA" id="ARBA00001974"/>
    </source>
</evidence>
<dbReference type="PROSITE" id="PS00073">
    <property type="entry name" value="ACYL_COA_DH_2"/>
    <property type="match status" value="1"/>
</dbReference>
<dbReference type="SUPFAM" id="SSF56645">
    <property type="entry name" value="Acyl-CoA dehydrogenase NM domain-like"/>
    <property type="match status" value="1"/>
</dbReference>
<keyword evidence="16" id="KW-1185">Reference proteome</keyword>
<dbReference type="InterPro" id="IPR013786">
    <property type="entry name" value="AcylCoA_DH/ox_N"/>
</dbReference>
<feature type="domain" description="Acyl-CoA oxidase/dehydrogenase middle" evidence="13">
    <location>
        <begin position="132"/>
        <end position="222"/>
    </location>
</feature>
<keyword evidence="3 11" id="KW-0285">Flavoprotein</keyword>
<evidence type="ECO:0000256" key="3">
    <source>
        <dbReference type="ARBA" id="ARBA00022630"/>
    </source>
</evidence>
<reference evidence="15 16" key="1">
    <citation type="submission" date="2023-04" db="EMBL/GenBank/DDBJ databases">
        <title>Luteimonas sp. M1R5S18.</title>
        <authorList>
            <person name="Sun J.-Q."/>
        </authorList>
    </citation>
    <scope>NUCLEOTIDE SEQUENCE [LARGE SCALE GENOMIC DNA]</scope>
    <source>
        <strain evidence="15 16">M1R5S18</strain>
    </source>
</reference>
<dbReference type="Gene3D" id="2.40.110.10">
    <property type="entry name" value="Butyryl-CoA Dehydrogenase, subunit A, domain 2"/>
    <property type="match status" value="1"/>
</dbReference>
<evidence type="ECO:0000256" key="6">
    <source>
        <dbReference type="ARBA" id="ARBA00023002"/>
    </source>
</evidence>
<dbReference type="SUPFAM" id="SSF47203">
    <property type="entry name" value="Acyl-CoA dehydrogenase C-terminal domain-like"/>
    <property type="match status" value="1"/>
</dbReference>
<evidence type="ECO:0000259" key="13">
    <source>
        <dbReference type="Pfam" id="PF02770"/>
    </source>
</evidence>
<evidence type="ECO:0000256" key="10">
    <source>
        <dbReference type="ARBA" id="ARBA00049493"/>
    </source>
</evidence>
<dbReference type="PANTHER" id="PTHR42807:SF1">
    <property type="entry name" value="GLUTARYL-COA DEHYDROGENASE, MITOCHONDRIAL"/>
    <property type="match status" value="1"/>
</dbReference>
<keyword evidence="5" id="KW-0809">Transit peptide</keyword>
<evidence type="ECO:0000256" key="8">
    <source>
        <dbReference type="ARBA" id="ARBA00037927"/>
    </source>
</evidence>
<dbReference type="EMBL" id="JARXRN010000020">
    <property type="protein sequence ID" value="MDH5829993.1"/>
    <property type="molecule type" value="Genomic_DNA"/>
</dbReference>
<dbReference type="Pfam" id="PF02771">
    <property type="entry name" value="Acyl-CoA_dh_N"/>
    <property type="match status" value="1"/>
</dbReference>
<evidence type="ECO:0000259" key="12">
    <source>
        <dbReference type="Pfam" id="PF00441"/>
    </source>
</evidence>
<keyword evidence="6 11" id="KW-0560">Oxidoreductase</keyword>
<evidence type="ECO:0000256" key="2">
    <source>
        <dbReference type="ARBA" id="ARBA00009347"/>
    </source>
</evidence>
<feature type="domain" description="Acyl-CoA dehydrogenase/oxidase C-terminal" evidence="12">
    <location>
        <begin position="235"/>
        <end position="381"/>
    </location>
</feature>
<gene>
    <name evidence="15" type="ORF">QFW80_05600</name>
</gene>
<comment type="pathway">
    <text evidence="8">Amino-acid metabolism; tryptophan metabolism.</text>
</comment>
<evidence type="ECO:0000313" key="16">
    <source>
        <dbReference type="Proteomes" id="UP001156831"/>
    </source>
</evidence>
<organism evidence="15 16">
    <name type="scientific">Luteimonas rhizosphaericola</name>
    <dbReference type="NCBI Taxonomy" id="3042024"/>
    <lineage>
        <taxon>Bacteria</taxon>
        <taxon>Pseudomonadati</taxon>
        <taxon>Pseudomonadota</taxon>
        <taxon>Gammaproteobacteria</taxon>
        <taxon>Lysobacterales</taxon>
        <taxon>Lysobacteraceae</taxon>
        <taxon>Luteimonas</taxon>
    </lineage>
</organism>
<dbReference type="InterPro" id="IPR036250">
    <property type="entry name" value="AcylCo_DH-like_C"/>
</dbReference>
<keyword evidence="4 11" id="KW-0274">FAD</keyword>
<dbReference type="PANTHER" id="PTHR42807">
    <property type="entry name" value="GLUTARYL-COA DEHYDROGENASE, MITOCHONDRIAL"/>
    <property type="match status" value="1"/>
</dbReference>
<dbReference type="EC" id="1.3.8.6" evidence="9"/>
<evidence type="ECO:0000313" key="15">
    <source>
        <dbReference type="EMBL" id="MDH5829993.1"/>
    </source>
</evidence>
<sequence length="387" mass="42166">MALHPYDLYDVRSLLTEEEQAVQDTVARFTDERVLPIIGGCFDEGRFPAELIPEIAGLGLLGATLPAEYGGSELNYVSYGLICQELERGDSGLRSFASVQSSLCMYPIYSYGTEEQKQRWLPDMAAGKVIGCFGLTEPHGGSDPANMKTHAKRDGDDWVINGAKMWITNGNLAHIAIVWAQTDDGIQGFVVEKEFAGFSAQLVKHKMSLRASVTSALFLDNVRVPEANRLPNVKGLKGPLGCLTQARYGITWGPIGAAIACLDEALGYSKERILFGRPVAATQSAQLKMADWARRITAAQLLSLQLGRLKDAGKMQPTQVSLAKWNNCRMAIDIAREARDLLGGAGITTEHCPIRHALNLESVITYEGTETVHQLVVGRELTGINAF</sequence>
<evidence type="ECO:0000259" key="14">
    <source>
        <dbReference type="Pfam" id="PF02771"/>
    </source>
</evidence>
<protein>
    <recommendedName>
        <fullName evidence="9">glutaryl-CoA dehydrogenase (ETF)</fullName>
        <ecNumber evidence="9">1.3.8.6</ecNumber>
    </recommendedName>
</protein>
<comment type="pathway">
    <text evidence="7">Amino-acid metabolism; lysine degradation.</text>
</comment>
<evidence type="ECO:0000256" key="9">
    <source>
        <dbReference type="ARBA" id="ARBA00039033"/>
    </source>
</evidence>
<dbReference type="Pfam" id="PF00441">
    <property type="entry name" value="Acyl-CoA_dh_1"/>
    <property type="match status" value="1"/>
</dbReference>
<dbReference type="InterPro" id="IPR037069">
    <property type="entry name" value="AcylCoA_DH/ox_N_sf"/>
</dbReference>
<dbReference type="InterPro" id="IPR009075">
    <property type="entry name" value="AcylCo_DH/oxidase_C"/>
</dbReference>
<dbReference type="InterPro" id="IPR046373">
    <property type="entry name" value="Acyl-CoA_Oxase/DH_mid-dom_sf"/>
</dbReference>
<accession>A0ABT6JHS2</accession>
<proteinExistence type="inferred from homology"/>
<evidence type="ECO:0000256" key="7">
    <source>
        <dbReference type="ARBA" id="ARBA00037899"/>
    </source>
</evidence>
<comment type="caution">
    <text evidence="15">The sequence shown here is derived from an EMBL/GenBank/DDBJ whole genome shotgun (WGS) entry which is preliminary data.</text>
</comment>
<dbReference type="InterPro" id="IPR009100">
    <property type="entry name" value="AcylCoA_DH/oxidase_NM_dom_sf"/>
</dbReference>